<evidence type="ECO:0000313" key="2">
    <source>
        <dbReference type="Proteomes" id="UP000824120"/>
    </source>
</evidence>
<protein>
    <submittedName>
        <fullName evidence="1">Uncharacterized protein</fullName>
    </submittedName>
</protein>
<reference evidence="1 2" key="1">
    <citation type="submission" date="2020-09" db="EMBL/GenBank/DDBJ databases">
        <title>De no assembly of potato wild relative species, Solanum commersonii.</title>
        <authorList>
            <person name="Cho K."/>
        </authorList>
    </citation>
    <scope>NUCLEOTIDE SEQUENCE [LARGE SCALE GENOMIC DNA]</scope>
    <source>
        <strain evidence="1">LZ3.2</strain>
        <tissue evidence="1">Leaf</tissue>
    </source>
</reference>
<organism evidence="1 2">
    <name type="scientific">Solanum commersonii</name>
    <name type="common">Commerson's wild potato</name>
    <name type="synonym">Commerson's nightshade</name>
    <dbReference type="NCBI Taxonomy" id="4109"/>
    <lineage>
        <taxon>Eukaryota</taxon>
        <taxon>Viridiplantae</taxon>
        <taxon>Streptophyta</taxon>
        <taxon>Embryophyta</taxon>
        <taxon>Tracheophyta</taxon>
        <taxon>Spermatophyta</taxon>
        <taxon>Magnoliopsida</taxon>
        <taxon>eudicotyledons</taxon>
        <taxon>Gunneridae</taxon>
        <taxon>Pentapetalae</taxon>
        <taxon>asterids</taxon>
        <taxon>lamiids</taxon>
        <taxon>Solanales</taxon>
        <taxon>Solanaceae</taxon>
        <taxon>Solanoideae</taxon>
        <taxon>Solaneae</taxon>
        <taxon>Solanum</taxon>
    </lineage>
</organism>
<comment type="caution">
    <text evidence="1">The sequence shown here is derived from an EMBL/GenBank/DDBJ whole genome shotgun (WGS) entry which is preliminary data.</text>
</comment>
<evidence type="ECO:0000313" key="1">
    <source>
        <dbReference type="EMBL" id="KAG5606562.1"/>
    </source>
</evidence>
<sequence>MEPYMDVTAHIAPTQQVISLPLQRMEDSKLTPLDSRSERRVWSLSKECSPVVVHRLSRARASRPSKSPIGSRTAMIFRISTLTSNRYFSSISS</sequence>
<feature type="non-terminal residue" evidence="1">
    <location>
        <position position="93"/>
    </location>
</feature>
<accession>A0A9J5Z1K7</accession>
<dbReference type="AlphaFoldDB" id="A0A9J5Z1K7"/>
<gene>
    <name evidence="1" type="ORF">H5410_028054</name>
</gene>
<dbReference type="Proteomes" id="UP000824120">
    <property type="component" value="Chromosome 5"/>
</dbReference>
<proteinExistence type="predicted"/>
<dbReference type="EMBL" id="JACXVP010000005">
    <property type="protein sequence ID" value="KAG5606562.1"/>
    <property type="molecule type" value="Genomic_DNA"/>
</dbReference>
<keyword evidence="2" id="KW-1185">Reference proteome</keyword>
<name>A0A9J5Z1K7_SOLCO</name>